<gene>
    <name evidence="5" type="primary">NUP205_1</name>
    <name evidence="5" type="ORF">CK203_076442</name>
</gene>
<evidence type="ECO:0000313" key="6">
    <source>
        <dbReference type="Proteomes" id="UP000288805"/>
    </source>
</evidence>
<dbReference type="PANTHER" id="PTHR31344">
    <property type="entry name" value="NUCLEAR PORE COMPLEX PROTEIN NUP205"/>
    <property type="match status" value="1"/>
</dbReference>
<evidence type="ECO:0000313" key="5">
    <source>
        <dbReference type="EMBL" id="RVW16751.1"/>
    </source>
</evidence>
<proteinExistence type="inferred from homology"/>
<dbReference type="Proteomes" id="UP000288805">
    <property type="component" value="Unassembled WGS sequence"/>
</dbReference>
<keyword evidence="4" id="KW-0539">Nucleus</keyword>
<dbReference type="AlphaFoldDB" id="A0A438C0J3"/>
<evidence type="ECO:0000256" key="1">
    <source>
        <dbReference type="ARBA" id="ARBA00004123"/>
    </source>
</evidence>
<reference evidence="5 6" key="1">
    <citation type="journal article" date="2018" name="PLoS Genet.">
        <title>Population sequencing reveals clonal diversity and ancestral inbreeding in the grapevine cultivar Chardonnay.</title>
        <authorList>
            <person name="Roach M.J."/>
            <person name="Johnson D.L."/>
            <person name="Bohlmann J."/>
            <person name="van Vuuren H.J."/>
            <person name="Jones S.J."/>
            <person name="Pretorius I.S."/>
            <person name="Schmidt S.A."/>
            <person name="Borneman A.R."/>
        </authorList>
    </citation>
    <scope>NUCLEOTIDE SEQUENCE [LARGE SCALE GENOMIC DNA]</scope>
    <source>
        <strain evidence="6">cv. Chardonnay</strain>
        <tissue evidence="5">Leaf</tissue>
    </source>
</reference>
<dbReference type="Pfam" id="PF11894">
    <property type="entry name" value="Nup192"/>
    <property type="match status" value="1"/>
</dbReference>
<comment type="similarity">
    <text evidence="2">Belongs to the NUP186/NUP192/NUP205 family.</text>
</comment>
<protein>
    <submittedName>
        <fullName evidence="5">Nuclear pore complex protein NUP205</fullName>
    </submittedName>
</protein>
<dbReference type="EMBL" id="QGNW01002585">
    <property type="protein sequence ID" value="RVW16751.1"/>
    <property type="molecule type" value="Genomic_DNA"/>
</dbReference>
<dbReference type="InterPro" id="IPR021827">
    <property type="entry name" value="Nup186/Nup192/Nup205"/>
</dbReference>
<comment type="subcellular location">
    <subcellularLocation>
        <location evidence="1">Nucleus</location>
    </subcellularLocation>
</comment>
<name>A0A438C0J3_VITVI</name>
<evidence type="ECO:0000256" key="2">
    <source>
        <dbReference type="ARBA" id="ARBA00005892"/>
    </source>
</evidence>
<accession>A0A438C0J3</accession>
<dbReference type="GO" id="GO:0005643">
    <property type="term" value="C:nuclear pore"/>
    <property type="evidence" value="ECO:0007669"/>
    <property type="project" value="InterPro"/>
</dbReference>
<sequence>MLHVLQGALRNAITTFIQVSPALKDTIWSYLEQYDLPVVVGPNLGNNAQPMASQIYDMRFELNEIEARREQYPSTISFLKLLNALIAEERDVSDRGRRFIGIFRFIYDHVFGPFPQRAYADPCEKWQLVVACLQHFRMILSMYDIRDGDIDNAGDQPQLSAVAQSAPLQMQLPVVELLKELGYYDSSD</sequence>
<evidence type="ECO:0000256" key="4">
    <source>
        <dbReference type="ARBA" id="ARBA00023242"/>
    </source>
</evidence>
<evidence type="ECO:0000256" key="3">
    <source>
        <dbReference type="ARBA" id="ARBA00022448"/>
    </source>
</evidence>
<dbReference type="PANTHER" id="PTHR31344:SF0">
    <property type="entry name" value="NUCLEAR PORE COMPLEX PROTEIN NUP205"/>
    <property type="match status" value="1"/>
</dbReference>
<organism evidence="5 6">
    <name type="scientific">Vitis vinifera</name>
    <name type="common">Grape</name>
    <dbReference type="NCBI Taxonomy" id="29760"/>
    <lineage>
        <taxon>Eukaryota</taxon>
        <taxon>Viridiplantae</taxon>
        <taxon>Streptophyta</taxon>
        <taxon>Embryophyta</taxon>
        <taxon>Tracheophyta</taxon>
        <taxon>Spermatophyta</taxon>
        <taxon>Magnoliopsida</taxon>
        <taxon>eudicotyledons</taxon>
        <taxon>Gunneridae</taxon>
        <taxon>Pentapetalae</taxon>
        <taxon>rosids</taxon>
        <taxon>Vitales</taxon>
        <taxon>Vitaceae</taxon>
        <taxon>Viteae</taxon>
        <taxon>Vitis</taxon>
    </lineage>
</organism>
<comment type="caution">
    <text evidence="5">The sequence shown here is derived from an EMBL/GenBank/DDBJ whole genome shotgun (WGS) entry which is preliminary data.</text>
</comment>
<keyword evidence="3" id="KW-0813">Transport</keyword>